<dbReference type="InterPro" id="IPR006020">
    <property type="entry name" value="PTB/PI_dom"/>
</dbReference>
<dbReference type="Pfam" id="PF00536">
    <property type="entry name" value="SAM_1"/>
    <property type="match status" value="1"/>
</dbReference>
<dbReference type="InterPro" id="IPR001660">
    <property type="entry name" value="SAM"/>
</dbReference>
<evidence type="ECO:0000259" key="4">
    <source>
        <dbReference type="PROSITE" id="PS50105"/>
    </source>
</evidence>
<protein>
    <submittedName>
        <fullName evidence="5">Ankyrin repeat and sterile alpha motif domain-containing protein 1B</fullName>
    </submittedName>
</protein>
<feature type="region of interest" description="Disordered" evidence="3">
    <location>
        <begin position="1"/>
        <end position="61"/>
    </location>
</feature>
<reference evidence="5 6" key="1">
    <citation type="journal article" date="2015" name="Genome Biol. Evol.">
        <title>The genome of winter moth (Operophtera brumata) provides a genomic perspective on sexual dimorphism and phenology.</title>
        <authorList>
            <person name="Derks M.F."/>
            <person name="Smit S."/>
            <person name="Salis L."/>
            <person name="Schijlen E."/>
            <person name="Bossers A."/>
            <person name="Mateman C."/>
            <person name="Pijl A.S."/>
            <person name="de Ridder D."/>
            <person name="Groenen M.A."/>
            <person name="Visser M.E."/>
            <person name="Megens H.J."/>
        </authorList>
    </citation>
    <scope>NUCLEOTIDE SEQUENCE [LARGE SCALE GENOMIC DNA]</scope>
    <source>
        <strain evidence="5">WM2013NL</strain>
        <tissue evidence="5">Head and thorax</tissue>
    </source>
</reference>
<dbReference type="PANTHER" id="PTHR24174">
    <property type="entry name" value="ANKYRIN REPEAT AND STERILE ALPHA MOTIF DOMAIN-CONTAINING PROTEIN 1"/>
    <property type="match status" value="1"/>
</dbReference>
<feature type="compositionally biased region" description="Polar residues" evidence="3">
    <location>
        <begin position="460"/>
        <end position="473"/>
    </location>
</feature>
<keyword evidence="2" id="KW-0040">ANK repeat</keyword>
<keyword evidence="1" id="KW-0677">Repeat</keyword>
<dbReference type="Proteomes" id="UP000037510">
    <property type="component" value="Unassembled WGS sequence"/>
</dbReference>
<dbReference type="SUPFAM" id="SSF47769">
    <property type="entry name" value="SAM/Pointed domain"/>
    <property type="match status" value="1"/>
</dbReference>
<evidence type="ECO:0000256" key="2">
    <source>
        <dbReference type="ARBA" id="ARBA00023043"/>
    </source>
</evidence>
<dbReference type="GO" id="GO:0005829">
    <property type="term" value="C:cytosol"/>
    <property type="evidence" value="ECO:0007669"/>
    <property type="project" value="TreeGrafter"/>
</dbReference>
<dbReference type="InterPro" id="IPR011993">
    <property type="entry name" value="PH-like_dom_sf"/>
</dbReference>
<keyword evidence="6" id="KW-1185">Reference proteome</keyword>
<comment type="caution">
    <text evidence="5">The sequence shown here is derived from an EMBL/GenBank/DDBJ whole genome shotgun (WGS) entry which is preliminary data.</text>
</comment>
<dbReference type="Gene3D" id="1.10.150.50">
    <property type="entry name" value="Transcription Factor, Ets-1"/>
    <property type="match status" value="1"/>
</dbReference>
<sequence>MPAERPKTLRKLKSVYDSSPTEPQLPLNNGVERNINGVEDEVRRRSNTTSSNHSADKSLSILSPFDEQEEWAKISEIMASFGSKLVRESVFVSELEQEFTSRLGLSCSESSLSPSNGVLDENDLREMGIEENDRQKILESAKQLPLKIAEISNNHNNNNISNKNQNESVDEWLRQINLEQYSDTFRKHLYVDMDRVRRIWEVELTAVLEINKAGHRKRILASVSGEQNGPINNHMEEINTDLNTLKNNIHQQKVEVKEKHPVNENLKPVPPPVVPTLMPPGGETLKRSKKNRPAPQPPRPSDLEIRAPSELLYLGSTVVKELRGTESTKKSIQKLKKTKEPRDSPDIILSISYRGVKFLNTITRDADDLTHFAYITKDHTTRSHFCHVFRVATMMALREQSNRVRVNHSLAKTPTHDPMTTSNKEKPIVNHGRSHSITEIKLNGHQLKIAPLPASLSNEDFQAARSSDGSKSPRTPLLKAPIASAEEL</sequence>
<evidence type="ECO:0000256" key="3">
    <source>
        <dbReference type="SAM" id="MobiDB-lite"/>
    </source>
</evidence>
<evidence type="ECO:0000256" key="1">
    <source>
        <dbReference type="ARBA" id="ARBA00022737"/>
    </source>
</evidence>
<dbReference type="STRING" id="104452.A0A0L7L4I7"/>
<dbReference type="SMART" id="SM00454">
    <property type="entry name" value="SAM"/>
    <property type="match status" value="1"/>
</dbReference>
<feature type="domain" description="SAM" evidence="4">
    <location>
        <begin position="164"/>
        <end position="229"/>
    </location>
</feature>
<dbReference type="AlphaFoldDB" id="A0A0L7L4I7"/>
<accession>A0A0L7L4I7</accession>
<name>A0A0L7L4I7_OPEBR</name>
<feature type="region of interest" description="Disordered" evidence="3">
    <location>
        <begin position="258"/>
        <end position="303"/>
    </location>
</feature>
<dbReference type="SMART" id="SM00462">
    <property type="entry name" value="PTB"/>
    <property type="match status" value="1"/>
</dbReference>
<proteinExistence type="predicted"/>
<dbReference type="PROSITE" id="PS50105">
    <property type="entry name" value="SAM_DOMAIN"/>
    <property type="match status" value="1"/>
</dbReference>
<dbReference type="PANTHER" id="PTHR24174:SF1">
    <property type="entry name" value="IP14385P"/>
    <property type="match status" value="1"/>
</dbReference>
<dbReference type="InterPro" id="IPR033635">
    <property type="entry name" value="ANKS1/Caskin"/>
</dbReference>
<feature type="region of interest" description="Disordered" evidence="3">
    <location>
        <begin position="460"/>
        <end position="488"/>
    </location>
</feature>
<dbReference type="SUPFAM" id="SSF50729">
    <property type="entry name" value="PH domain-like"/>
    <property type="match status" value="1"/>
</dbReference>
<organism evidence="5 6">
    <name type="scientific">Operophtera brumata</name>
    <name type="common">Winter moth</name>
    <name type="synonym">Phalaena brumata</name>
    <dbReference type="NCBI Taxonomy" id="104452"/>
    <lineage>
        <taxon>Eukaryota</taxon>
        <taxon>Metazoa</taxon>
        <taxon>Ecdysozoa</taxon>
        <taxon>Arthropoda</taxon>
        <taxon>Hexapoda</taxon>
        <taxon>Insecta</taxon>
        <taxon>Pterygota</taxon>
        <taxon>Neoptera</taxon>
        <taxon>Endopterygota</taxon>
        <taxon>Lepidoptera</taxon>
        <taxon>Glossata</taxon>
        <taxon>Ditrysia</taxon>
        <taxon>Geometroidea</taxon>
        <taxon>Geometridae</taxon>
        <taxon>Larentiinae</taxon>
        <taxon>Operophtera</taxon>
    </lineage>
</organism>
<gene>
    <name evidence="5" type="ORF">OBRU01_13953</name>
</gene>
<evidence type="ECO:0000313" key="6">
    <source>
        <dbReference type="Proteomes" id="UP000037510"/>
    </source>
</evidence>
<evidence type="ECO:0000313" key="5">
    <source>
        <dbReference type="EMBL" id="KOB70413.1"/>
    </source>
</evidence>
<dbReference type="InterPro" id="IPR013761">
    <property type="entry name" value="SAM/pointed_sf"/>
</dbReference>
<dbReference type="EMBL" id="JTDY01002958">
    <property type="protein sequence ID" value="KOB70413.1"/>
    <property type="molecule type" value="Genomic_DNA"/>
</dbReference>
<dbReference type="Gene3D" id="2.30.29.30">
    <property type="entry name" value="Pleckstrin-homology domain (PH domain)/Phosphotyrosine-binding domain (PTB)"/>
    <property type="match status" value="1"/>
</dbReference>
<feature type="compositionally biased region" description="Pro residues" evidence="3">
    <location>
        <begin position="268"/>
        <end position="278"/>
    </location>
</feature>